<reference evidence="2" key="1">
    <citation type="submission" date="2019-04" db="EMBL/GenBank/DDBJ databases">
        <title>Complete genome sequence of Pseudomonas veronii strain PVy, a versatile degrader capable of using multiple contaminants as sole carbon sources.</title>
        <authorList>
            <person name="Lopez-Echartea E."/>
            <person name="Ridl J."/>
            <person name="Pajer P."/>
            <person name="Strejcek M."/>
            <person name="Suman J."/>
            <person name="Uhlik O."/>
        </authorList>
    </citation>
    <scope>NUCLEOTIDE SEQUENCE [LARGE SCALE GENOMIC DNA]</scope>
    <source>
        <strain evidence="2">Pvy</strain>
    </source>
</reference>
<dbReference type="Proteomes" id="UP000298274">
    <property type="component" value="Chromosome"/>
</dbReference>
<protein>
    <submittedName>
        <fullName evidence="1">Uncharacterized protein</fullName>
    </submittedName>
</protein>
<dbReference type="AlphaFoldDB" id="A0A5Q2U6I3"/>
<name>A0A5Q2U6I3_PSEVE</name>
<dbReference type="RefSeq" id="WP_155678358.1">
    <property type="nucleotide sequence ID" value="NZ_CP039631.3"/>
</dbReference>
<organism evidence="1 2">
    <name type="scientific">Pseudomonas veronii</name>
    <dbReference type="NCBI Taxonomy" id="76761"/>
    <lineage>
        <taxon>Bacteria</taxon>
        <taxon>Pseudomonadati</taxon>
        <taxon>Pseudomonadota</taxon>
        <taxon>Gammaproteobacteria</taxon>
        <taxon>Pseudomonadales</taxon>
        <taxon>Pseudomonadaceae</taxon>
        <taxon>Pseudomonas</taxon>
    </lineage>
</organism>
<dbReference type="EMBL" id="CP039631">
    <property type="protein sequence ID" value="QGH44356.1"/>
    <property type="molecule type" value="Genomic_DNA"/>
</dbReference>
<accession>A0A5Q2U6I3</accession>
<sequence length="90" mass="10260">MNDRQLIPGRFYWVIPLHVGALESWESEPQPAKFVGGDGWQLIGLEGDIWPARWVGEQIELYQNKMGQPAVKVGDTAEMDRSHGDWTETH</sequence>
<evidence type="ECO:0000313" key="2">
    <source>
        <dbReference type="Proteomes" id="UP000298274"/>
    </source>
</evidence>
<evidence type="ECO:0000313" key="1">
    <source>
        <dbReference type="EMBL" id="QGH44356.1"/>
    </source>
</evidence>
<gene>
    <name evidence="1" type="ORF">E4167_35210</name>
</gene>
<proteinExistence type="predicted"/>